<dbReference type="PROSITE" id="PS51257">
    <property type="entry name" value="PROKAR_LIPOPROTEIN"/>
    <property type="match status" value="1"/>
</dbReference>
<accession>A0AAN6MKQ2</accession>
<keyword evidence="2 4" id="KW-0863">Zinc-finger</keyword>
<evidence type="ECO:0000256" key="2">
    <source>
        <dbReference type="ARBA" id="ARBA00022771"/>
    </source>
</evidence>
<organism evidence="6 7">
    <name type="scientific">Staphylotrichum tortipilum</name>
    <dbReference type="NCBI Taxonomy" id="2831512"/>
    <lineage>
        <taxon>Eukaryota</taxon>
        <taxon>Fungi</taxon>
        <taxon>Dikarya</taxon>
        <taxon>Ascomycota</taxon>
        <taxon>Pezizomycotina</taxon>
        <taxon>Sordariomycetes</taxon>
        <taxon>Sordariomycetidae</taxon>
        <taxon>Sordariales</taxon>
        <taxon>Chaetomiaceae</taxon>
        <taxon>Staphylotrichum</taxon>
    </lineage>
</organism>
<keyword evidence="1" id="KW-0479">Metal-binding</keyword>
<reference evidence="6" key="1">
    <citation type="journal article" date="2023" name="Mol. Phylogenet. Evol.">
        <title>Genome-scale phylogeny and comparative genomics of the fungal order Sordariales.</title>
        <authorList>
            <person name="Hensen N."/>
            <person name="Bonometti L."/>
            <person name="Westerberg I."/>
            <person name="Brannstrom I.O."/>
            <person name="Guillou S."/>
            <person name="Cros-Aarteil S."/>
            <person name="Calhoun S."/>
            <person name="Haridas S."/>
            <person name="Kuo A."/>
            <person name="Mondo S."/>
            <person name="Pangilinan J."/>
            <person name="Riley R."/>
            <person name="LaButti K."/>
            <person name="Andreopoulos B."/>
            <person name="Lipzen A."/>
            <person name="Chen C."/>
            <person name="Yan M."/>
            <person name="Daum C."/>
            <person name="Ng V."/>
            <person name="Clum A."/>
            <person name="Steindorff A."/>
            <person name="Ohm R.A."/>
            <person name="Martin F."/>
            <person name="Silar P."/>
            <person name="Natvig D.O."/>
            <person name="Lalanne C."/>
            <person name="Gautier V."/>
            <person name="Ament-Velasquez S.L."/>
            <person name="Kruys A."/>
            <person name="Hutchinson M.I."/>
            <person name="Powell A.J."/>
            <person name="Barry K."/>
            <person name="Miller A.N."/>
            <person name="Grigoriev I.V."/>
            <person name="Debuchy R."/>
            <person name="Gladieux P."/>
            <person name="Hiltunen Thoren M."/>
            <person name="Johannesson H."/>
        </authorList>
    </citation>
    <scope>NUCLEOTIDE SEQUENCE</scope>
    <source>
        <strain evidence="6">CBS 103.79</strain>
    </source>
</reference>
<dbReference type="Pfam" id="PF01753">
    <property type="entry name" value="zf-MYND"/>
    <property type="match status" value="1"/>
</dbReference>
<feature type="domain" description="MYND-type" evidence="5">
    <location>
        <begin position="5"/>
        <end position="51"/>
    </location>
</feature>
<keyword evidence="7" id="KW-1185">Reference proteome</keyword>
<dbReference type="PROSITE" id="PS50865">
    <property type="entry name" value="ZF_MYND_2"/>
    <property type="match status" value="1"/>
</dbReference>
<evidence type="ECO:0000256" key="3">
    <source>
        <dbReference type="ARBA" id="ARBA00022833"/>
    </source>
</evidence>
<dbReference type="Proteomes" id="UP001303889">
    <property type="component" value="Unassembled WGS sequence"/>
</dbReference>
<dbReference type="Gene3D" id="6.10.140.2220">
    <property type="match status" value="1"/>
</dbReference>
<dbReference type="EMBL" id="MU855553">
    <property type="protein sequence ID" value="KAK3901827.1"/>
    <property type="molecule type" value="Genomic_DNA"/>
</dbReference>
<protein>
    <recommendedName>
        <fullName evidence="5">MYND-type domain-containing protein</fullName>
    </recommendedName>
</protein>
<dbReference type="InterPro" id="IPR027974">
    <property type="entry name" value="DUF4470"/>
</dbReference>
<dbReference type="SUPFAM" id="SSF144232">
    <property type="entry name" value="HIT/MYND zinc finger-like"/>
    <property type="match status" value="1"/>
</dbReference>
<name>A0AAN6MKQ2_9PEZI</name>
<evidence type="ECO:0000313" key="6">
    <source>
        <dbReference type="EMBL" id="KAK3901827.1"/>
    </source>
</evidence>
<sequence length="567" mass="64549">MATQRFPCANWTAGTVACTKPGRYSCKNCLLVLYCGQECQKSHWSAHKMDCKAPLGHKTWTPDWVQEKRQPAFVGDKPIVQFGGLKYLWGNVPAYDVLQLPSNEGENYKEPLRLLFAASGDLRNVLTTIAELPSSYSHPVEITMNDKDFDIVACNVIMLLIALVVDNTDVAVDCIIHIWYSSLIRKADLDILQQRIRPLIEEVCEKIRDKTPGSVLAKTWQFGQRSLRLVLQKSSWDNLLSFMNTPEGLSAKEANRIRRAVTLAESRKDYRDRHLLFQPPSRRIAKQRFREDGLLLPFGSRRDEFREPNPTIFHSTDAWPMPDNADPLNGWSTRQVEYCDTGPATADIYGKLFYHVNSVMRAFILRLSTLQAVFRLFQTDAAELVKSPNLEAGSFSRIEVSNITDGAYVGVHRTIFLMIPLLQTPLTNPHATLITLFMNVVDEYGMLPEEQMANWARTRAVMPRIVKYLSLKGIPDPLSLDMVRFIYAMGSVATYDHVLDRFAKEFRLSEAARSIGAAMKAKHTIIENWPFRLKLRPNQPGAQKEFDRLVSGGVSGKEFYVEWNRVE</sequence>
<dbReference type="AlphaFoldDB" id="A0AAN6MKQ2"/>
<comment type="caution">
    <text evidence="6">The sequence shown here is derived from an EMBL/GenBank/DDBJ whole genome shotgun (WGS) entry which is preliminary data.</text>
</comment>
<proteinExistence type="predicted"/>
<dbReference type="InterPro" id="IPR002893">
    <property type="entry name" value="Znf_MYND"/>
</dbReference>
<keyword evidence="3" id="KW-0862">Zinc</keyword>
<evidence type="ECO:0000256" key="4">
    <source>
        <dbReference type="PROSITE-ProRule" id="PRU00134"/>
    </source>
</evidence>
<dbReference type="GO" id="GO:0008270">
    <property type="term" value="F:zinc ion binding"/>
    <property type="evidence" value="ECO:0007669"/>
    <property type="project" value="UniProtKB-KW"/>
</dbReference>
<evidence type="ECO:0000313" key="7">
    <source>
        <dbReference type="Proteomes" id="UP001303889"/>
    </source>
</evidence>
<gene>
    <name evidence="6" type="ORF">C8A05DRAFT_16048</name>
</gene>
<evidence type="ECO:0000256" key="1">
    <source>
        <dbReference type="ARBA" id="ARBA00022723"/>
    </source>
</evidence>
<dbReference type="Pfam" id="PF14737">
    <property type="entry name" value="DUF4470"/>
    <property type="match status" value="1"/>
</dbReference>
<evidence type="ECO:0000259" key="5">
    <source>
        <dbReference type="PROSITE" id="PS50865"/>
    </source>
</evidence>
<reference evidence="6" key="2">
    <citation type="submission" date="2023-05" db="EMBL/GenBank/DDBJ databases">
        <authorList>
            <consortium name="Lawrence Berkeley National Laboratory"/>
            <person name="Steindorff A."/>
            <person name="Hensen N."/>
            <person name="Bonometti L."/>
            <person name="Westerberg I."/>
            <person name="Brannstrom I.O."/>
            <person name="Guillou S."/>
            <person name="Cros-Aarteil S."/>
            <person name="Calhoun S."/>
            <person name="Haridas S."/>
            <person name="Kuo A."/>
            <person name="Mondo S."/>
            <person name="Pangilinan J."/>
            <person name="Riley R."/>
            <person name="Labutti K."/>
            <person name="Andreopoulos B."/>
            <person name="Lipzen A."/>
            <person name="Chen C."/>
            <person name="Yanf M."/>
            <person name="Daum C."/>
            <person name="Ng V."/>
            <person name="Clum A."/>
            <person name="Ohm R."/>
            <person name="Martin F."/>
            <person name="Silar P."/>
            <person name="Natvig D."/>
            <person name="Lalanne C."/>
            <person name="Gautier V."/>
            <person name="Ament-Velasquez S.L."/>
            <person name="Kruys A."/>
            <person name="Hutchinson M.I."/>
            <person name="Powell A.J."/>
            <person name="Barry K."/>
            <person name="Miller A.N."/>
            <person name="Grigoriev I.V."/>
            <person name="Debuchy R."/>
            <person name="Gladieux P."/>
            <person name="Thoren M.H."/>
            <person name="Johannesson H."/>
        </authorList>
    </citation>
    <scope>NUCLEOTIDE SEQUENCE</scope>
    <source>
        <strain evidence="6">CBS 103.79</strain>
    </source>
</reference>